<evidence type="ECO:0000256" key="1">
    <source>
        <dbReference type="SAM" id="SignalP"/>
    </source>
</evidence>
<evidence type="ECO:0000313" key="5">
    <source>
        <dbReference type="Proteomes" id="UP000321547"/>
    </source>
</evidence>
<dbReference type="PROSITE" id="PS51257">
    <property type="entry name" value="PROKAR_LIPOPROTEIN"/>
    <property type="match status" value="1"/>
</dbReference>
<sequence length="207" mass="23926">MFKLALRFCYVTIIMLVILTGCGNDSQTETIEQLQTQLSEREDYVAQLTRDNQALRASIQQLQRPQTFSYIEQLDEVARGHYQAFLETKDLTHFESFTSAEMFVVFLHSVVTGEDDVSTSILYNDGSFADVSDLKAYYQEAVFRGYIETALDFRYFYDLHVDETQSRTDKDVVKMSVKFELFSATHLVELRKQDGIWKVVAGPYREG</sequence>
<reference evidence="3 4" key="1">
    <citation type="submission" date="2016-10" db="EMBL/GenBank/DDBJ databases">
        <authorList>
            <person name="de Groot N.N."/>
        </authorList>
    </citation>
    <scope>NUCLEOTIDE SEQUENCE [LARGE SCALE GENOMIC DNA]</scope>
    <source>
        <strain evidence="3 4">DSM 17073</strain>
    </source>
</reference>
<organism evidence="3 4">
    <name type="scientific">Halolactibacillus halophilus</name>
    <dbReference type="NCBI Taxonomy" id="306540"/>
    <lineage>
        <taxon>Bacteria</taxon>
        <taxon>Bacillati</taxon>
        <taxon>Bacillota</taxon>
        <taxon>Bacilli</taxon>
        <taxon>Bacillales</taxon>
        <taxon>Bacillaceae</taxon>
        <taxon>Halolactibacillus</taxon>
    </lineage>
</organism>
<keyword evidence="5" id="KW-1185">Reference proteome</keyword>
<dbReference type="EMBL" id="FOXC01000033">
    <property type="protein sequence ID" value="SFP60488.1"/>
    <property type="molecule type" value="Genomic_DNA"/>
</dbReference>
<dbReference type="Proteomes" id="UP000242243">
    <property type="component" value="Unassembled WGS sequence"/>
</dbReference>
<evidence type="ECO:0000313" key="4">
    <source>
        <dbReference type="Proteomes" id="UP000242243"/>
    </source>
</evidence>
<evidence type="ECO:0000313" key="3">
    <source>
        <dbReference type="EMBL" id="SFP60488.1"/>
    </source>
</evidence>
<dbReference type="AlphaFoldDB" id="A0A1I5RPP5"/>
<dbReference type="RefSeq" id="WP_089833116.1">
    <property type="nucleotide sequence ID" value="NZ_BJWI01000097.1"/>
</dbReference>
<feature type="signal peptide" evidence="1">
    <location>
        <begin position="1"/>
        <end position="23"/>
    </location>
</feature>
<keyword evidence="1" id="KW-0732">Signal</keyword>
<feature type="chain" id="PRO_5039253112" description="DUF4878 domain-containing protein" evidence="1">
    <location>
        <begin position="24"/>
        <end position="207"/>
    </location>
</feature>
<dbReference type="Proteomes" id="UP000321547">
    <property type="component" value="Unassembled WGS sequence"/>
</dbReference>
<protein>
    <recommendedName>
        <fullName evidence="6">DUF4878 domain-containing protein</fullName>
    </recommendedName>
</protein>
<gene>
    <name evidence="2" type="ORF">HHA03_25050</name>
    <name evidence="3" type="ORF">SAMN05421839_1333</name>
</gene>
<reference evidence="2 5" key="2">
    <citation type="submission" date="2019-07" db="EMBL/GenBank/DDBJ databases">
        <title>Whole genome shotgun sequence of Halolactibacillus halophilus NBRC 100868.</title>
        <authorList>
            <person name="Hosoyama A."/>
            <person name="Uohara A."/>
            <person name="Ohji S."/>
            <person name="Ichikawa N."/>
        </authorList>
    </citation>
    <scope>NUCLEOTIDE SEQUENCE [LARGE SCALE GENOMIC DNA]</scope>
    <source>
        <strain evidence="2 5">NBRC 100868</strain>
    </source>
</reference>
<dbReference type="OrthoDB" id="2970464at2"/>
<proteinExistence type="predicted"/>
<evidence type="ECO:0008006" key="6">
    <source>
        <dbReference type="Google" id="ProtNLM"/>
    </source>
</evidence>
<dbReference type="STRING" id="306540.SAMN05421839_1333"/>
<dbReference type="EMBL" id="BJWI01000097">
    <property type="protein sequence ID" value="GEM02973.1"/>
    <property type="molecule type" value="Genomic_DNA"/>
</dbReference>
<evidence type="ECO:0000313" key="2">
    <source>
        <dbReference type="EMBL" id="GEM02973.1"/>
    </source>
</evidence>
<name>A0A1I5RPP5_9BACI</name>
<accession>A0A1I5RPP5</accession>